<reference evidence="6" key="1">
    <citation type="submission" date="2009-12" db="EMBL/GenBank/DDBJ databases">
        <title>Complete sequence of Treponema azotonutricium strain ZAS-9.</title>
        <authorList>
            <person name="Tetu S.G."/>
            <person name="Matson E."/>
            <person name="Ren Q."/>
            <person name="Seshadri R."/>
            <person name="Elbourne L."/>
            <person name="Hassan K.A."/>
            <person name="Durkin A."/>
            <person name="Radune D."/>
            <person name="Mohamoud Y."/>
            <person name="Shay R."/>
            <person name="Jin S."/>
            <person name="Zhang X."/>
            <person name="Lucey K."/>
            <person name="Ballor N.R."/>
            <person name="Ottesen E."/>
            <person name="Rosenthal R."/>
            <person name="Allen A."/>
            <person name="Leadbetter J.R."/>
            <person name="Paulsen I.T."/>
        </authorList>
    </citation>
    <scope>NUCLEOTIDE SEQUENCE [LARGE SCALE GENOMIC DNA]</scope>
    <source>
        <strain evidence="6">ATCC BAA-888 / DSM 13862 / ZAS-9</strain>
    </source>
</reference>
<dbReference type="AlphaFoldDB" id="F5Y6R7"/>
<dbReference type="GO" id="GO:0055040">
    <property type="term" value="C:periplasmic flagellum"/>
    <property type="evidence" value="ECO:0007669"/>
    <property type="project" value="UniProtKB-SubCell"/>
</dbReference>
<dbReference type="OrthoDB" id="350240at2"/>
<reference evidence="5 6" key="2">
    <citation type="journal article" date="2011" name="ISME J.">
        <title>RNA-seq reveals cooperative metabolic interactions between two termite-gut spirochete species in co-culture.</title>
        <authorList>
            <person name="Rosenthal A.Z."/>
            <person name="Matson E.G."/>
            <person name="Eldar A."/>
            <person name="Leadbetter J.R."/>
        </authorList>
    </citation>
    <scope>NUCLEOTIDE SEQUENCE [LARGE SCALE GENOMIC DNA]</scope>
    <source>
        <strain evidence="6">ATCC BAA-888 / DSM 13862 / ZAS-9</strain>
    </source>
</reference>
<keyword evidence="2" id="KW-0574">Periplasm</keyword>
<proteinExistence type="predicted"/>
<dbReference type="KEGG" id="taz:TREAZ_1202"/>
<dbReference type="EMBL" id="CP001841">
    <property type="protein sequence ID" value="AEF82267.1"/>
    <property type="molecule type" value="Genomic_DNA"/>
</dbReference>
<keyword evidence="5" id="KW-0966">Cell projection</keyword>
<dbReference type="InParanoid" id="F5Y6R7"/>
<dbReference type="RefSeq" id="WP_015710791.1">
    <property type="nucleotide sequence ID" value="NC_015577.1"/>
</dbReference>
<dbReference type="GO" id="GO:0071973">
    <property type="term" value="P:bacterial-type flagellum-dependent cell motility"/>
    <property type="evidence" value="ECO:0007669"/>
    <property type="project" value="InterPro"/>
</dbReference>
<evidence type="ECO:0000313" key="5">
    <source>
        <dbReference type="EMBL" id="AEF82267.1"/>
    </source>
</evidence>
<keyword evidence="3" id="KW-0975">Bacterial flagellum</keyword>
<protein>
    <submittedName>
        <fullName evidence="5">Flagellar filament outer layer protein (Sheath protein)</fullName>
    </submittedName>
</protein>
<sequence>MKRIFILITVALFLSGALFAEEAILIDFGKLAADITVNDDSENAKPNQNRQTVMDYGQVAGGSYTEEQKGIMKTSLAITNWNVIFTSSSRTVTNEVVTYTREATSKQWGTVLGVRVHFPVEHFYSKAYIRPPFEIPAYEPQANIDDEGNTQPSDEDSDGITGPSRFEDGFGVVKNVGTIKAIAVNAYGLQFPHGLSVILLDSQGTEKSMFMGYLNYDGWAELTWNNPQYVLDVRNRELRIYPIYPTSTPFVKFNGFRLDRDADKEGGDFVAYFKDVKIIYDKAVLDTDRDIDDESLWGIIQTRETAKKVWEMKQFGQNQLLRYLEGQKQATENVFQPTPAGEQQ</sequence>
<evidence type="ECO:0000256" key="1">
    <source>
        <dbReference type="ARBA" id="ARBA00004631"/>
    </source>
</evidence>
<dbReference type="GO" id="GO:0030288">
    <property type="term" value="C:outer membrane-bounded periplasmic space"/>
    <property type="evidence" value="ECO:0007669"/>
    <property type="project" value="InterPro"/>
</dbReference>
<dbReference type="Proteomes" id="UP000009222">
    <property type="component" value="Chromosome"/>
</dbReference>
<dbReference type="Pfam" id="PF04620">
    <property type="entry name" value="FlaA"/>
    <property type="match status" value="1"/>
</dbReference>
<name>F5Y6R7_LEAAZ</name>
<dbReference type="HOGENOM" id="CLU_821088_0_0_12"/>
<keyword evidence="5" id="KW-0282">Flagellum</keyword>
<dbReference type="InterPro" id="IPR006714">
    <property type="entry name" value="FlaA"/>
</dbReference>
<keyword evidence="5" id="KW-0969">Cilium</keyword>
<evidence type="ECO:0000313" key="6">
    <source>
        <dbReference type="Proteomes" id="UP000009222"/>
    </source>
</evidence>
<accession>F5Y6R7</accession>
<evidence type="ECO:0000256" key="2">
    <source>
        <dbReference type="ARBA" id="ARBA00022764"/>
    </source>
</evidence>
<keyword evidence="6" id="KW-1185">Reference proteome</keyword>
<organism evidence="5 6">
    <name type="scientific">Leadbettera azotonutricia (strain ATCC BAA-888 / DSM 13862 / ZAS-9)</name>
    <name type="common">Treponema azotonutricium</name>
    <dbReference type="NCBI Taxonomy" id="545695"/>
    <lineage>
        <taxon>Bacteria</taxon>
        <taxon>Pseudomonadati</taxon>
        <taxon>Spirochaetota</taxon>
        <taxon>Spirochaetia</taxon>
        <taxon>Spirochaetales</taxon>
        <taxon>Breznakiellaceae</taxon>
        <taxon>Leadbettera</taxon>
    </lineage>
</organism>
<feature type="compositionally biased region" description="Acidic residues" evidence="4">
    <location>
        <begin position="144"/>
        <end position="158"/>
    </location>
</feature>
<evidence type="ECO:0000256" key="3">
    <source>
        <dbReference type="ARBA" id="ARBA00023143"/>
    </source>
</evidence>
<comment type="subcellular location">
    <subcellularLocation>
        <location evidence="1">Periplasmic flagellum</location>
    </subcellularLocation>
</comment>
<dbReference type="STRING" id="545695.TREAZ_1202"/>
<dbReference type="eggNOG" id="ENOG50329D7">
    <property type="taxonomic scope" value="Bacteria"/>
</dbReference>
<evidence type="ECO:0000256" key="4">
    <source>
        <dbReference type="SAM" id="MobiDB-lite"/>
    </source>
</evidence>
<gene>
    <name evidence="5" type="ordered locus">TREAZ_1202</name>
</gene>
<feature type="region of interest" description="Disordered" evidence="4">
    <location>
        <begin position="139"/>
        <end position="162"/>
    </location>
</feature>